<dbReference type="Pfam" id="PF13899">
    <property type="entry name" value="Thioredoxin_7"/>
    <property type="match status" value="1"/>
</dbReference>
<dbReference type="PANTHER" id="PTHR43601:SF3">
    <property type="entry name" value="THIOREDOXIN, MITOCHONDRIAL"/>
    <property type="match status" value="1"/>
</dbReference>
<gene>
    <name evidence="4" type="ORF">SAMN04488101_101482</name>
</gene>
<dbReference type="GO" id="GO:0045454">
    <property type="term" value="P:cell redox homeostasis"/>
    <property type="evidence" value="ECO:0007669"/>
    <property type="project" value="TreeGrafter"/>
</dbReference>
<dbReference type="SUPFAM" id="SSF52833">
    <property type="entry name" value="Thioredoxin-like"/>
    <property type="match status" value="1"/>
</dbReference>
<proteinExistence type="predicted"/>
<dbReference type="PANTHER" id="PTHR43601">
    <property type="entry name" value="THIOREDOXIN, MITOCHONDRIAL"/>
    <property type="match status" value="1"/>
</dbReference>
<evidence type="ECO:0000313" key="4">
    <source>
        <dbReference type="EMBL" id="SMC58399.1"/>
    </source>
</evidence>
<evidence type="ECO:0000259" key="3">
    <source>
        <dbReference type="PROSITE" id="PS51352"/>
    </source>
</evidence>
<keyword evidence="1" id="KW-0676">Redox-active center</keyword>
<dbReference type="Proteomes" id="UP000192678">
    <property type="component" value="Unassembled WGS sequence"/>
</dbReference>
<dbReference type="OrthoDB" id="120730at2"/>
<dbReference type="STRING" id="475255.SAMN04488101_101482"/>
<dbReference type="PROSITE" id="PS51352">
    <property type="entry name" value="THIOREDOXIN_2"/>
    <property type="match status" value="1"/>
</dbReference>
<sequence>MRSLTFLFLLIAAITTNAQEGIKFNQTTTWNDTKAKAAAERKLIFLDCYTSWCAPCKWMDKNVFTVPAVANFYNENFINAKIDMEKGEGIELRKKYAVQSFPTFLFINDKGEVVHRTASKMSVEEFLEEGKKAANPTTNLSYLSAKYTEGTRDLPFLLDYVLVLNKSDRMKAEQIGKDIINGISEKELRTEFGWKTIKALARTENDKLGAYFIANESAFNNWSKPEEREQLKDRLVTSTMYGLMSGKNEKAFMEKLSYFKSSEKIDRRKQGIMLEADFYLGAGRTADYVKITKKALKNELKDDAEKLSFLARRASGSKGDNNGTAPKAIQKQAYLMAKRAVVLEPEEYSIQSTFAHVCLAMKNKPEALAAAKKSRLLADAETSKIQKLAQDLLDRVEAL</sequence>
<accession>A0A1W2ACF1</accession>
<name>A0A1W2ACF1_9SPHI</name>
<dbReference type="RefSeq" id="WP_159452585.1">
    <property type="nucleotide sequence ID" value="NZ_FWYB01000001.1"/>
</dbReference>
<keyword evidence="5" id="KW-1185">Reference proteome</keyword>
<dbReference type="InterPro" id="IPR017937">
    <property type="entry name" value="Thioredoxin_CS"/>
</dbReference>
<protein>
    <submittedName>
        <fullName evidence="4">Thioredoxin-like</fullName>
    </submittedName>
</protein>
<dbReference type="AlphaFoldDB" id="A0A1W2ACF1"/>
<evidence type="ECO:0000256" key="1">
    <source>
        <dbReference type="ARBA" id="ARBA00023284"/>
    </source>
</evidence>
<reference evidence="4 5" key="1">
    <citation type="submission" date="2017-04" db="EMBL/GenBank/DDBJ databases">
        <authorList>
            <person name="Afonso C.L."/>
            <person name="Miller P.J."/>
            <person name="Scott M.A."/>
            <person name="Spackman E."/>
            <person name="Goraichik I."/>
            <person name="Dimitrov K.M."/>
            <person name="Suarez D.L."/>
            <person name="Swayne D.E."/>
        </authorList>
    </citation>
    <scope>NUCLEOTIDE SEQUENCE [LARGE SCALE GENOMIC DNA]</scope>
    <source>
        <strain evidence="4 5">DSM 19625</strain>
    </source>
</reference>
<dbReference type="EMBL" id="FWYB01000001">
    <property type="protein sequence ID" value="SMC58399.1"/>
    <property type="molecule type" value="Genomic_DNA"/>
</dbReference>
<dbReference type="InterPro" id="IPR013766">
    <property type="entry name" value="Thioredoxin_domain"/>
</dbReference>
<dbReference type="PROSITE" id="PS00194">
    <property type="entry name" value="THIOREDOXIN_1"/>
    <property type="match status" value="1"/>
</dbReference>
<feature type="chain" id="PRO_5013048787" evidence="2">
    <location>
        <begin position="19"/>
        <end position="399"/>
    </location>
</feature>
<dbReference type="Gene3D" id="3.40.30.10">
    <property type="entry name" value="Glutaredoxin"/>
    <property type="match status" value="1"/>
</dbReference>
<evidence type="ECO:0000256" key="2">
    <source>
        <dbReference type="SAM" id="SignalP"/>
    </source>
</evidence>
<feature type="domain" description="Thioredoxin" evidence="3">
    <location>
        <begin position="18"/>
        <end position="135"/>
    </location>
</feature>
<keyword evidence="2" id="KW-0732">Signal</keyword>
<feature type="signal peptide" evidence="2">
    <location>
        <begin position="1"/>
        <end position="18"/>
    </location>
</feature>
<dbReference type="InterPro" id="IPR036249">
    <property type="entry name" value="Thioredoxin-like_sf"/>
</dbReference>
<organism evidence="4 5">
    <name type="scientific">Pedobacter nyackensis</name>
    <dbReference type="NCBI Taxonomy" id="475255"/>
    <lineage>
        <taxon>Bacteria</taxon>
        <taxon>Pseudomonadati</taxon>
        <taxon>Bacteroidota</taxon>
        <taxon>Sphingobacteriia</taxon>
        <taxon>Sphingobacteriales</taxon>
        <taxon>Sphingobacteriaceae</taxon>
        <taxon>Pedobacter</taxon>
    </lineage>
</organism>
<evidence type="ECO:0000313" key="5">
    <source>
        <dbReference type="Proteomes" id="UP000192678"/>
    </source>
</evidence>